<reference evidence="4" key="1">
    <citation type="submission" date="2021-03" db="EMBL/GenBank/DDBJ databases">
        <authorList>
            <person name="Kanchanasin P."/>
            <person name="Saeng-In P."/>
            <person name="Phongsopitanun W."/>
            <person name="Yuki M."/>
            <person name="Kudo T."/>
            <person name="Ohkuma M."/>
            <person name="Tanasupawat S."/>
        </authorList>
    </citation>
    <scope>NUCLEOTIDE SEQUENCE</scope>
    <source>
        <strain evidence="4">GKU 128</strain>
    </source>
</reference>
<dbReference type="EMBL" id="JAGEOJ010000006">
    <property type="protein sequence ID" value="MBO2448697.1"/>
    <property type="molecule type" value="Genomic_DNA"/>
</dbReference>
<dbReference type="Proteomes" id="UP000669179">
    <property type="component" value="Unassembled WGS sequence"/>
</dbReference>
<evidence type="ECO:0000313" key="5">
    <source>
        <dbReference type="Proteomes" id="UP000669179"/>
    </source>
</evidence>
<evidence type="ECO:0000256" key="1">
    <source>
        <dbReference type="ARBA" id="ARBA00022729"/>
    </source>
</evidence>
<evidence type="ECO:0000313" key="4">
    <source>
        <dbReference type="EMBL" id="MBO2448697.1"/>
    </source>
</evidence>
<dbReference type="GO" id="GO:0016787">
    <property type="term" value="F:hydrolase activity"/>
    <property type="evidence" value="ECO:0007669"/>
    <property type="project" value="UniProtKB-KW"/>
</dbReference>
<dbReference type="GO" id="GO:0005576">
    <property type="term" value="C:extracellular region"/>
    <property type="evidence" value="ECO:0007669"/>
    <property type="project" value="InterPro"/>
</dbReference>
<accession>A0A939PAQ6</accession>
<dbReference type="PANTHER" id="PTHR43037">
    <property type="entry name" value="UNNAMED PRODUCT-RELATED"/>
    <property type="match status" value="1"/>
</dbReference>
<dbReference type="AlphaFoldDB" id="A0A939PAQ6"/>
<dbReference type="PANTHER" id="PTHR43037:SF1">
    <property type="entry name" value="BLL1128 PROTEIN"/>
    <property type="match status" value="1"/>
</dbReference>
<keyword evidence="5" id="KW-1185">Reference proteome</keyword>
<feature type="signal peptide" evidence="3">
    <location>
        <begin position="1"/>
        <end position="15"/>
    </location>
</feature>
<keyword evidence="2" id="KW-0378">Hydrolase</keyword>
<evidence type="ECO:0000256" key="3">
    <source>
        <dbReference type="SAM" id="SignalP"/>
    </source>
</evidence>
<protein>
    <recommendedName>
        <fullName evidence="6">Esterase</fullName>
    </recommendedName>
</protein>
<name>A0A939PAQ6_9ACTN</name>
<comment type="caution">
    <text evidence="4">The sequence shown here is derived from an EMBL/GenBank/DDBJ whole genome shotgun (WGS) entry which is preliminary data.</text>
</comment>
<evidence type="ECO:0000256" key="2">
    <source>
        <dbReference type="ARBA" id="ARBA00022801"/>
    </source>
</evidence>
<keyword evidence="1 3" id="KW-0732">Signal</keyword>
<proteinExistence type="predicted"/>
<dbReference type="Gene3D" id="3.40.50.1820">
    <property type="entry name" value="alpha/beta hydrolase"/>
    <property type="match status" value="1"/>
</dbReference>
<gene>
    <name evidence="4" type="ORF">J4573_16465</name>
</gene>
<dbReference type="InterPro" id="IPR010126">
    <property type="entry name" value="Esterase_phb"/>
</dbReference>
<feature type="chain" id="PRO_5037612391" description="Esterase" evidence="3">
    <location>
        <begin position="16"/>
        <end position="327"/>
    </location>
</feature>
<organism evidence="4 5">
    <name type="scientific">Actinomadura barringtoniae</name>
    <dbReference type="NCBI Taxonomy" id="1427535"/>
    <lineage>
        <taxon>Bacteria</taxon>
        <taxon>Bacillati</taxon>
        <taxon>Actinomycetota</taxon>
        <taxon>Actinomycetes</taxon>
        <taxon>Streptosporangiales</taxon>
        <taxon>Thermomonosporaceae</taxon>
        <taxon>Actinomadura</taxon>
    </lineage>
</organism>
<dbReference type="InterPro" id="IPR029058">
    <property type="entry name" value="AB_hydrolase_fold"/>
</dbReference>
<dbReference type="Pfam" id="PF10503">
    <property type="entry name" value="Esterase_PHB"/>
    <property type="match status" value="1"/>
</dbReference>
<dbReference type="InterPro" id="IPR050955">
    <property type="entry name" value="Plant_Biomass_Hydrol_Est"/>
</dbReference>
<dbReference type="SUPFAM" id="SSF53474">
    <property type="entry name" value="alpha/beta-Hydrolases"/>
    <property type="match status" value="1"/>
</dbReference>
<sequence>MASVLAFLTAPPASAAPSGPGGGAGRVDQRTYHATTGDNSYLVYVPQGWNGAEKLPLYVMLHGCGSTADQQMNVSLLNPLADRERFMVAYPDNGGQCWRAVSNDKPSITRGGGGDADIVAGITREVIANYRINSERVYLAGFSSGAFQTSATGAAYPDLYAAIGVSAGAGYGMDALTCLGMTDSNAPSYAPQAVAQMGSHAHVMPFITFGGTWDILGENPNVGGCTRRAYLAWLATDNLLKPGTNGATYRDDPASTTTGQVSGGFSWSRMMARNTSGCQVSERWIVDGMGHDWSGGTTAPKGPSASEATWSFFQKFTLHGGSTACRL</sequence>
<evidence type="ECO:0008006" key="6">
    <source>
        <dbReference type="Google" id="ProtNLM"/>
    </source>
</evidence>
<dbReference type="RefSeq" id="WP_208256358.1">
    <property type="nucleotide sequence ID" value="NZ_JAGEOJ010000006.1"/>
</dbReference>